<accession>A0A6P1NWN6</accession>
<dbReference type="AlphaFoldDB" id="A0A6P1NWN6"/>
<dbReference type="Proteomes" id="UP000464214">
    <property type="component" value="Chromosome"/>
</dbReference>
<protein>
    <submittedName>
        <fullName evidence="1">Uncharacterized protein</fullName>
    </submittedName>
</protein>
<sequence length="148" mass="17835">MLYSDFSLPSLADSQIIEFRSYAIKMNFIPNQQARQRLAEKLQLPFSEDMKDWEYEVSDYKRMRDFIAEYDKLNTTTKERETLLEMVLDGLESLLEQSKLSEFEFYFPSVEERIKQNFAIHEPSLTYWTNIEFKISERLKLLLKTDFE</sequence>
<dbReference type="EMBL" id="CP047897">
    <property type="protein sequence ID" value="QHL88107.1"/>
    <property type="molecule type" value="Genomic_DNA"/>
</dbReference>
<name>A0A6P1NWN6_9BACT</name>
<organism evidence="1 2">
    <name type="scientific">Nibribacter ruber</name>
    <dbReference type="NCBI Taxonomy" id="2698458"/>
    <lineage>
        <taxon>Bacteria</taxon>
        <taxon>Pseudomonadati</taxon>
        <taxon>Bacteroidota</taxon>
        <taxon>Cytophagia</taxon>
        <taxon>Cytophagales</taxon>
        <taxon>Hymenobacteraceae</taxon>
        <taxon>Nibribacter</taxon>
    </lineage>
</organism>
<evidence type="ECO:0000313" key="2">
    <source>
        <dbReference type="Proteomes" id="UP000464214"/>
    </source>
</evidence>
<gene>
    <name evidence="1" type="ORF">GU926_11960</name>
</gene>
<dbReference type="KEGG" id="nib:GU926_11960"/>
<keyword evidence="2" id="KW-1185">Reference proteome</keyword>
<reference evidence="1 2" key="1">
    <citation type="submission" date="2020-01" db="EMBL/GenBank/DDBJ databases">
        <authorList>
            <person name="Kim M."/>
        </authorList>
    </citation>
    <scope>NUCLEOTIDE SEQUENCE [LARGE SCALE GENOMIC DNA]</scope>
    <source>
        <strain evidence="1 2">BT10</strain>
    </source>
</reference>
<dbReference type="RefSeq" id="WP_160692155.1">
    <property type="nucleotide sequence ID" value="NZ_CP047897.1"/>
</dbReference>
<proteinExistence type="predicted"/>
<evidence type="ECO:0000313" key="1">
    <source>
        <dbReference type="EMBL" id="QHL88107.1"/>
    </source>
</evidence>